<accession>A0A1J1GSS3</accession>
<sequence>MRHLLNIFKETLVNNSSTNSNVSASNNNLDSKIDRIILALILTINLFIIFYIIIFIYRLKQRAIHDNLMLEVGSVDSGYADIEDEDIDEEIDEGARIVDVDDSVERTVNERVTLNVHGQINSEEDEVVVRIY</sequence>
<keyword evidence="1" id="KW-0812">Transmembrane</keyword>
<evidence type="ECO:0000256" key="1">
    <source>
        <dbReference type="SAM" id="Phobius"/>
    </source>
</evidence>
<organism evidence="2 3">
    <name type="scientific">Plasmodium gallinaceum</name>
    <dbReference type="NCBI Taxonomy" id="5849"/>
    <lineage>
        <taxon>Eukaryota</taxon>
        <taxon>Sar</taxon>
        <taxon>Alveolata</taxon>
        <taxon>Apicomplexa</taxon>
        <taxon>Aconoidasida</taxon>
        <taxon>Haemosporida</taxon>
        <taxon>Plasmodiidae</taxon>
        <taxon>Plasmodium</taxon>
        <taxon>Plasmodium (Haemamoeba)</taxon>
    </lineage>
</organism>
<keyword evidence="3" id="KW-1185">Reference proteome</keyword>
<keyword evidence="1" id="KW-0472">Membrane</keyword>
<gene>
    <name evidence="2" type="ORF">PGAL8A_00272900</name>
</gene>
<dbReference type="GeneID" id="39731261"/>
<dbReference type="Proteomes" id="UP000220797">
    <property type="component" value="Unassembled WGS sequence"/>
</dbReference>
<dbReference type="RefSeq" id="XP_028528338.1">
    <property type="nucleotide sequence ID" value="XM_028671713.1"/>
</dbReference>
<evidence type="ECO:0000313" key="3">
    <source>
        <dbReference type="Proteomes" id="UP000220797"/>
    </source>
</evidence>
<dbReference type="AlphaFoldDB" id="A0A1J1GSS3"/>
<name>A0A1J1GSS3_PLAGA</name>
<comment type="caution">
    <text evidence="2">The sequence shown here is derived from an EMBL/GenBank/DDBJ whole genome shotgun (WGS) entry which is preliminary data.</text>
</comment>
<proteinExistence type="predicted"/>
<dbReference type="EMBL" id="CVMV01000043">
    <property type="protein sequence ID" value="CRG95529.1"/>
    <property type="molecule type" value="Genomic_DNA"/>
</dbReference>
<evidence type="ECO:0000313" key="2">
    <source>
        <dbReference type="EMBL" id="CRG95529.1"/>
    </source>
</evidence>
<feature type="transmembrane region" description="Helical" evidence="1">
    <location>
        <begin position="36"/>
        <end position="59"/>
    </location>
</feature>
<protein>
    <submittedName>
        <fullName evidence="2">Uncharacterized protein</fullName>
    </submittedName>
</protein>
<keyword evidence="1" id="KW-1133">Transmembrane helix</keyword>
<reference evidence="2" key="1">
    <citation type="submission" date="2015-04" db="EMBL/GenBank/DDBJ databases">
        <authorList>
            <consortium name="Pathogen Informatics"/>
        </authorList>
    </citation>
    <scope>NUCLEOTIDE SEQUENCE [LARGE SCALE GENOMIC DNA]</scope>
    <source>
        <strain evidence="2">8A</strain>
    </source>
</reference>
<dbReference type="VEuPathDB" id="PlasmoDB:PGAL8A_00272900"/>